<accession>A0A3G4ZWK2</accession>
<gene>
    <name evidence="1" type="ORF">Faunusvirus8_4</name>
</gene>
<evidence type="ECO:0000313" key="1">
    <source>
        <dbReference type="EMBL" id="AYV79287.1"/>
    </source>
</evidence>
<sequence>MTTESSKMAAVVVKDETDQKVTTVNIQLMFSDATVKQMMVTPNDKINIIEQVVTAKNANKKVRIIYQGKLLDLAKTFADYKINEDMPLQVVVLDIKPSKKVEEKFVLSTDTKDSKDAQSPNFSSDVMKKLFNNEKFKNLVERLLKDPSILDTIELILDDGKSKSTYTAPIIKPIAGVPTAYTVQMNQLFTLGFTDTVKNLALLTKSSGNFEYALENLTNE</sequence>
<proteinExistence type="predicted"/>
<dbReference type="InterPro" id="IPR009060">
    <property type="entry name" value="UBA-like_sf"/>
</dbReference>
<dbReference type="Gene3D" id="1.10.8.10">
    <property type="entry name" value="DNA helicase RuvA subunit, C-terminal domain"/>
    <property type="match status" value="1"/>
</dbReference>
<name>A0A3G4ZWK2_9VIRU</name>
<dbReference type="SUPFAM" id="SSF46934">
    <property type="entry name" value="UBA-like"/>
    <property type="match status" value="1"/>
</dbReference>
<organism evidence="1">
    <name type="scientific">Faunusvirus sp</name>
    <dbReference type="NCBI Taxonomy" id="2487766"/>
    <lineage>
        <taxon>Viruses</taxon>
        <taxon>Varidnaviria</taxon>
        <taxon>Bamfordvirae</taxon>
        <taxon>Nucleocytoviricota</taxon>
        <taxon>Megaviricetes</taxon>
        <taxon>Imitervirales</taxon>
        <taxon>Mimiviridae</taxon>
    </lineage>
</organism>
<dbReference type="EMBL" id="MK072139">
    <property type="protein sequence ID" value="AYV79287.1"/>
    <property type="molecule type" value="Genomic_DNA"/>
</dbReference>
<protein>
    <recommendedName>
        <fullName evidence="2">Ubiquitin-like domain-containing protein</fullName>
    </recommendedName>
</protein>
<reference evidence="1" key="1">
    <citation type="submission" date="2018-10" db="EMBL/GenBank/DDBJ databases">
        <title>Hidden diversity of soil giant viruses.</title>
        <authorList>
            <person name="Schulz F."/>
            <person name="Alteio L."/>
            <person name="Goudeau D."/>
            <person name="Ryan E.M."/>
            <person name="Malmstrom R.R."/>
            <person name="Blanchard J."/>
            <person name="Woyke T."/>
        </authorList>
    </citation>
    <scope>NUCLEOTIDE SEQUENCE</scope>
    <source>
        <strain evidence="1">FNV1</strain>
    </source>
</reference>
<dbReference type="Gene3D" id="3.10.20.90">
    <property type="entry name" value="Phosphatidylinositol 3-kinase Catalytic Subunit, Chain A, domain 1"/>
    <property type="match status" value="1"/>
</dbReference>
<dbReference type="SUPFAM" id="SSF54236">
    <property type="entry name" value="Ubiquitin-like"/>
    <property type="match status" value="1"/>
</dbReference>
<dbReference type="InterPro" id="IPR029071">
    <property type="entry name" value="Ubiquitin-like_domsf"/>
</dbReference>
<evidence type="ECO:0008006" key="2">
    <source>
        <dbReference type="Google" id="ProtNLM"/>
    </source>
</evidence>